<accession>A0A2I2Z0V3</accession>
<dbReference type="Proteomes" id="UP000001519">
    <property type="component" value="Chromosome 18"/>
</dbReference>
<sequence>MRPYGVKLNLKFTFFIVKGNQLWLQISFLVRKYMAFDALASTAFPSLFCLRSQNVLLTFFRECYVKMIKCISQWQVKELGVLMQTEQFLSIVASYS</sequence>
<reference evidence="2" key="1">
    <citation type="submission" date="2011-05" db="EMBL/GenBank/DDBJ databases">
        <title>Insights into the evolution of the great apes provided by the gorilla genome.</title>
        <authorList>
            <person name="Scally A."/>
        </authorList>
    </citation>
    <scope>NUCLEOTIDE SEQUENCE [LARGE SCALE GENOMIC DNA]</scope>
</reference>
<organism evidence="1 2">
    <name type="scientific">Gorilla gorilla gorilla</name>
    <name type="common">Western lowland gorilla</name>
    <dbReference type="NCBI Taxonomy" id="9595"/>
    <lineage>
        <taxon>Eukaryota</taxon>
        <taxon>Metazoa</taxon>
        <taxon>Chordata</taxon>
        <taxon>Craniata</taxon>
        <taxon>Vertebrata</taxon>
        <taxon>Euteleostomi</taxon>
        <taxon>Mammalia</taxon>
        <taxon>Eutheria</taxon>
        <taxon>Euarchontoglires</taxon>
        <taxon>Primates</taxon>
        <taxon>Haplorrhini</taxon>
        <taxon>Catarrhini</taxon>
        <taxon>Hominidae</taxon>
        <taxon>Gorilla</taxon>
    </lineage>
</organism>
<protein>
    <submittedName>
        <fullName evidence="1">Uncharacterized protein</fullName>
    </submittedName>
</protein>
<dbReference type="OMA" id="TFFRECY"/>
<reference evidence="1" key="3">
    <citation type="submission" date="2025-08" db="UniProtKB">
        <authorList>
            <consortium name="Ensembl"/>
        </authorList>
    </citation>
    <scope>IDENTIFICATION</scope>
</reference>
<keyword evidence="2" id="KW-1185">Reference proteome</keyword>
<dbReference type="Ensembl" id="ENSGGOT00000048968.1">
    <property type="protein sequence ID" value="ENSGGOP00000040874.1"/>
    <property type="gene ID" value="ENSGGOG00000037285.1"/>
</dbReference>
<dbReference type="EMBL" id="CABD030109383">
    <property type="status" value="NOT_ANNOTATED_CDS"/>
    <property type="molecule type" value="Genomic_DNA"/>
</dbReference>
<dbReference type="InParanoid" id="A0A2I2Z0V3"/>
<reference evidence="1 2" key="2">
    <citation type="journal article" date="2012" name="Nature">
        <title>Insights into hominid evolution from the gorilla genome sequence.</title>
        <authorList>
            <person name="Scally A."/>
            <person name="Dutheil J.Y."/>
            <person name="Hillier L.W."/>
            <person name="Jordan G.E."/>
            <person name="Goodhead I."/>
            <person name="Herrero J."/>
            <person name="Hobolth A."/>
            <person name="Lappalainen T."/>
            <person name="Mailund T."/>
            <person name="Marques-Bonet T."/>
            <person name="McCarthy S."/>
            <person name="Montgomery S.H."/>
            <person name="Schwalie P.C."/>
            <person name="Tang Y.A."/>
            <person name="Ward M.C."/>
            <person name="Xue Y."/>
            <person name="Yngvadottir B."/>
            <person name="Alkan C."/>
            <person name="Andersen L.N."/>
            <person name="Ayub Q."/>
            <person name="Ball E.V."/>
            <person name="Beal K."/>
            <person name="Bradley B.J."/>
            <person name="Chen Y."/>
            <person name="Clee C.M."/>
            <person name="Fitzgerald S."/>
            <person name="Graves T.A."/>
            <person name="Gu Y."/>
            <person name="Heath P."/>
            <person name="Heger A."/>
            <person name="Karakoc E."/>
            <person name="Kolb-Kokocinski A."/>
            <person name="Laird G.K."/>
            <person name="Lunter G."/>
            <person name="Meader S."/>
            <person name="Mort M."/>
            <person name="Mullikin J.C."/>
            <person name="Munch K."/>
            <person name="O'Connor T.D."/>
            <person name="Phillips A.D."/>
            <person name="Prado-Martinez J."/>
            <person name="Rogers A.S."/>
            <person name="Sajjadian S."/>
            <person name="Schmidt D."/>
            <person name="Shaw K."/>
            <person name="Simpson J.T."/>
            <person name="Stenson P.D."/>
            <person name="Turner D.J."/>
            <person name="Vigilant L."/>
            <person name="Vilella A.J."/>
            <person name="Whitener W."/>
            <person name="Zhu B."/>
            <person name="Cooper D.N."/>
            <person name="de Jong P."/>
            <person name="Dermitzakis E.T."/>
            <person name="Eichler E.E."/>
            <person name="Flicek P."/>
            <person name="Goldman N."/>
            <person name="Mundy N.I."/>
            <person name="Ning Z."/>
            <person name="Odom D.T."/>
            <person name="Ponting C.P."/>
            <person name="Quail M.A."/>
            <person name="Ryder O.A."/>
            <person name="Searle S.M."/>
            <person name="Warren W.C."/>
            <person name="Wilson R.K."/>
            <person name="Schierup M.H."/>
            <person name="Rogers J."/>
            <person name="Tyler-Smith C."/>
            <person name="Durbin R."/>
        </authorList>
    </citation>
    <scope>NUCLEOTIDE SEQUENCE [LARGE SCALE GENOMIC DNA]</scope>
</reference>
<dbReference type="AlphaFoldDB" id="A0A2I2Z0V3"/>
<proteinExistence type="predicted"/>
<reference evidence="1" key="4">
    <citation type="submission" date="2025-09" db="UniProtKB">
        <authorList>
            <consortium name="Ensembl"/>
        </authorList>
    </citation>
    <scope>IDENTIFICATION</scope>
</reference>
<evidence type="ECO:0000313" key="1">
    <source>
        <dbReference type="Ensembl" id="ENSGGOP00000040874.1"/>
    </source>
</evidence>
<dbReference type="Bgee" id="ENSGGOG00000037285">
    <property type="expression patterns" value="Expressed in liver and 6 other cell types or tissues"/>
</dbReference>
<dbReference type="GeneTree" id="ENSGT00910000148711"/>
<name>A0A2I2Z0V3_GORGO</name>
<evidence type="ECO:0000313" key="2">
    <source>
        <dbReference type="Proteomes" id="UP000001519"/>
    </source>
</evidence>